<sequence>MRKEQNKVSTRKTRTKLSKVIYNKEDQDKNTEQKGCRPSCFSSIRKTNDQNLSTPMKSLQQRPSLKDRLLNTGDKKDSLNAKISPIMQKRHSKNSGNSTVGTNQIETKAFSSPYMKQFISKNLNQLNNFPSAGEVEYKYMGNEEDSRSGKSDSNREDLVGQSMIKQKSVPLSLKTTNKHSSFQDNNLLVPSSIQEDEVEETLRSASPNLIIRSNQSRIAEWRTQKNITLDEYNEFSEHCSDYNQVEVIEDYVESLNRAMSEKNVNPIHNRKRSTFRKFYHSNFEEELSVSDEEGSLEIDEEEDEEILRQVNQRLSLNAKKDQIEGIKRKESNTNTQCITQQKKCMSKRSEFSQKNIVSSIPTSHVDIDTIGGKTVVKRVTKEEKEAIVKKRLRNFLL</sequence>
<comment type="caution">
    <text evidence="2">The sequence shown here is derived from an EMBL/GenBank/DDBJ whole genome shotgun (WGS) entry which is preliminary data.</text>
</comment>
<feature type="compositionally biased region" description="Basic and acidic residues" evidence="1">
    <location>
        <begin position="144"/>
        <end position="158"/>
    </location>
</feature>
<dbReference type="EMBL" id="CAMPGE010020616">
    <property type="protein sequence ID" value="CAI2378840.1"/>
    <property type="molecule type" value="Genomic_DNA"/>
</dbReference>
<feature type="region of interest" description="Disordered" evidence="1">
    <location>
        <begin position="142"/>
        <end position="165"/>
    </location>
</feature>
<keyword evidence="3" id="KW-1185">Reference proteome</keyword>
<accession>A0AAD1XTL4</accession>
<organism evidence="2 3">
    <name type="scientific">Euplotes crassus</name>
    <dbReference type="NCBI Taxonomy" id="5936"/>
    <lineage>
        <taxon>Eukaryota</taxon>
        <taxon>Sar</taxon>
        <taxon>Alveolata</taxon>
        <taxon>Ciliophora</taxon>
        <taxon>Intramacronucleata</taxon>
        <taxon>Spirotrichea</taxon>
        <taxon>Hypotrichia</taxon>
        <taxon>Euplotida</taxon>
        <taxon>Euplotidae</taxon>
        <taxon>Moneuplotes</taxon>
    </lineage>
</organism>
<dbReference type="AlphaFoldDB" id="A0AAD1XTL4"/>
<name>A0AAD1XTL4_EUPCR</name>
<evidence type="ECO:0000313" key="2">
    <source>
        <dbReference type="EMBL" id="CAI2378840.1"/>
    </source>
</evidence>
<gene>
    <name evidence="2" type="ORF">ECRASSUSDP1_LOCUS20240</name>
</gene>
<feature type="compositionally biased region" description="Basic and acidic residues" evidence="1">
    <location>
        <begin position="22"/>
        <end position="35"/>
    </location>
</feature>
<feature type="region of interest" description="Disordered" evidence="1">
    <location>
        <begin position="1"/>
        <end position="62"/>
    </location>
</feature>
<proteinExistence type="predicted"/>
<reference evidence="2" key="1">
    <citation type="submission" date="2023-07" db="EMBL/GenBank/DDBJ databases">
        <authorList>
            <consortium name="AG Swart"/>
            <person name="Singh M."/>
            <person name="Singh A."/>
            <person name="Seah K."/>
            <person name="Emmerich C."/>
        </authorList>
    </citation>
    <scope>NUCLEOTIDE SEQUENCE</scope>
    <source>
        <strain evidence="2">DP1</strain>
    </source>
</reference>
<protein>
    <submittedName>
        <fullName evidence="2">Uncharacterized protein</fullName>
    </submittedName>
</protein>
<evidence type="ECO:0000256" key="1">
    <source>
        <dbReference type="SAM" id="MobiDB-lite"/>
    </source>
</evidence>
<evidence type="ECO:0000313" key="3">
    <source>
        <dbReference type="Proteomes" id="UP001295684"/>
    </source>
</evidence>
<dbReference type="Proteomes" id="UP001295684">
    <property type="component" value="Unassembled WGS sequence"/>
</dbReference>
<feature type="compositionally biased region" description="Polar residues" evidence="1">
    <location>
        <begin position="40"/>
        <end position="62"/>
    </location>
</feature>